<gene>
    <name evidence="2" type="ORF">GCM10007100_35960</name>
</gene>
<dbReference type="InterPro" id="IPR001036">
    <property type="entry name" value="Acrflvin-R"/>
</dbReference>
<feature type="transmembrane region" description="Helical" evidence="1">
    <location>
        <begin position="335"/>
        <end position="357"/>
    </location>
</feature>
<accession>A0A918WPX1</accession>
<dbReference type="Pfam" id="PF00873">
    <property type="entry name" value="ACR_tran"/>
    <property type="match status" value="1"/>
</dbReference>
<evidence type="ECO:0000256" key="1">
    <source>
        <dbReference type="SAM" id="Phobius"/>
    </source>
</evidence>
<dbReference type="SUPFAM" id="SSF82866">
    <property type="entry name" value="Multidrug efflux transporter AcrB transmembrane domain"/>
    <property type="match status" value="2"/>
</dbReference>
<dbReference type="SUPFAM" id="SSF82714">
    <property type="entry name" value="Multidrug efflux transporter AcrB TolC docking domain, DN and DC subdomains"/>
    <property type="match status" value="2"/>
</dbReference>
<sequence length="1048" mass="114213">MDPRQKHPIIAWFADNPVVANILMIAILGWGAFTAINVRKEAFPSFDAESVTVTVPFLGGTPEDVERGVAVKIEEALQQVKGIDRITSVSTESSAVVTVEALEDYPLKKLLDDVKIQVDAIPSFPEQAEKPVVEENQRLNTVMRIDVHGSVGEAVLKEAARNLRDELLKLDGISIINTSGVRDYEISVEVSEEKLRFYNLTFDEVADAISNNSLDLSGGTVRSDGGDISVRSRTQAYLAEDFAEIPLRTTAEGTRIFLRDVASIRDGFVDQKTLAQFDGEPSVGLELQTQGDGDIIKSAELVQAFIKTYPQKFTVPDGVKFTAWNDGAEPIRSRLSLLTSNGITGMALVLIVLALFLNLRLAVWVALGIPISIAGALTLFPVEFIDISLNQLTAFAFIIVLGIIVDDAIVIAEAVYSEKEENPDEDEISTTVRGVSKVVVPAAFGVLTTIAAFYPLTGVSGRMGNVFGQIATAVIFCLIFSLIESKIILPSHLAHIKAGGKPTNFISRFWSKVQGGVSGALDLFVSKVYQPVMRRLVPLRYVVLGLFIAVLILVGGLLPSGKLRFVQFPDIYRDSISANLELEQGLPVEYLHENAERLADALREAVSELEEETGDKILRHISVNASSNTKASIAALLTVSESRRASTADVVKLWRQKMEPVAGAKALTFGGTAGPPGQGLEIQLSSNSLETLKIAADELKDKVVTFPGVNDVQNTFDSGRPEIQIELTPDGEASGFTKRELAVNVRNAFFGREAQRVQRGRDEVKVMVRYPYADRTKIDTLRDMRIRSGDGTAIPFSIVADTQFGDSLASIERADNERIVSVKADIDKSITSGAEVLSQLQAEYFHQLREEHPGLSIGLYGNAEERRKSNQSLVQGFILSAVLIYVLLAIPLRSYVRPLIIMSVIPFGIIGALLGHYIVGIPVSILSVFGILALSGIVVNDSLVLTFRISEIQESNPDLAYAECLVRAGKERFRAILLTTLTTFVGLVPLLFEPSVQAQFLKPMAVSVGFGVVFATVITLVLLPMLLMILRDFRKLLGGSLQAWKGLF</sequence>
<name>A0A918WPX1_9BACT</name>
<dbReference type="Gene3D" id="3.30.70.1320">
    <property type="entry name" value="Multidrug efflux transporter AcrB pore domain like"/>
    <property type="match status" value="1"/>
</dbReference>
<protein>
    <submittedName>
        <fullName evidence="2">Acriflavin resistance protein</fullName>
    </submittedName>
</protein>
<comment type="caution">
    <text evidence="2">The sequence shown here is derived from an EMBL/GenBank/DDBJ whole genome shotgun (WGS) entry which is preliminary data.</text>
</comment>
<dbReference type="Gene3D" id="1.20.1640.10">
    <property type="entry name" value="Multidrug efflux transporter AcrB transmembrane domain"/>
    <property type="match status" value="2"/>
</dbReference>
<dbReference type="InterPro" id="IPR027463">
    <property type="entry name" value="AcrB_DN_DC_subdom"/>
</dbReference>
<dbReference type="EMBL" id="BMXI01000018">
    <property type="protein sequence ID" value="GHC64966.1"/>
    <property type="molecule type" value="Genomic_DNA"/>
</dbReference>
<feature type="transmembrane region" description="Helical" evidence="1">
    <location>
        <begin position="541"/>
        <end position="558"/>
    </location>
</feature>
<dbReference type="RefSeq" id="WP_189573284.1">
    <property type="nucleotide sequence ID" value="NZ_BMXI01000018.1"/>
</dbReference>
<reference evidence="2" key="2">
    <citation type="submission" date="2020-09" db="EMBL/GenBank/DDBJ databases">
        <authorList>
            <person name="Sun Q."/>
            <person name="Kim S."/>
        </authorList>
    </citation>
    <scope>NUCLEOTIDE SEQUENCE</scope>
    <source>
        <strain evidence="2">KCTC 12988</strain>
    </source>
</reference>
<feature type="transmembrane region" description="Helical" evidence="1">
    <location>
        <begin position="394"/>
        <end position="415"/>
    </location>
</feature>
<keyword evidence="1" id="KW-1133">Transmembrane helix</keyword>
<dbReference type="Gene3D" id="3.30.2090.10">
    <property type="entry name" value="Multidrug efflux transporter AcrB TolC docking domain, DN and DC subdomains"/>
    <property type="match status" value="2"/>
</dbReference>
<dbReference type="Gene3D" id="3.30.70.1440">
    <property type="entry name" value="Multidrug efflux transporter AcrB pore domain"/>
    <property type="match status" value="1"/>
</dbReference>
<dbReference type="PRINTS" id="PR00702">
    <property type="entry name" value="ACRIFLAVINRP"/>
</dbReference>
<feature type="transmembrane region" description="Helical" evidence="1">
    <location>
        <begin position="466"/>
        <end position="489"/>
    </location>
</feature>
<dbReference type="PANTHER" id="PTHR32063:SF33">
    <property type="entry name" value="RND SUPERFAMILY EFFLUX PUMP PERMEASE COMPONENT"/>
    <property type="match status" value="1"/>
</dbReference>
<proteinExistence type="predicted"/>
<feature type="transmembrane region" description="Helical" evidence="1">
    <location>
        <begin position="899"/>
        <end position="919"/>
    </location>
</feature>
<feature type="transmembrane region" description="Helical" evidence="1">
    <location>
        <begin position="363"/>
        <end position="382"/>
    </location>
</feature>
<keyword evidence="3" id="KW-1185">Reference proteome</keyword>
<evidence type="ECO:0000313" key="2">
    <source>
        <dbReference type="EMBL" id="GHC64966.1"/>
    </source>
</evidence>
<dbReference type="GO" id="GO:0042910">
    <property type="term" value="F:xenobiotic transmembrane transporter activity"/>
    <property type="evidence" value="ECO:0007669"/>
    <property type="project" value="TreeGrafter"/>
</dbReference>
<feature type="transmembrane region" description="Helical" evidence="1">
    <location>
        <begin position="873"/>
        <end position="892"/>
    </location>
</feature>
<keyword evidence="1" id="KW-0472">Membrane</keyword>
<feature type="transmembrane region" description="Helical" evidence="1">
    <location>
        <begin position="1004"/>
        <end position="1030"/>
    </location>
</feature>
<dbReference type="PANTHER" id="PTHR32063">
    <property type="match status" value="1"/>
</dbReference>
<evidence type="ECO:0000313" key="3">
    <source>
        <dbReference type="Proteomes" id="UP000644507"/>
    </source>
</evidence>
<dbReference type="GO" id="GO:0005886">
    <property type="term" value="C:plasma membrane"/>
    <property type="evidence" value="ECO:0007669"/>
    <property type="project" value="TreeGrafter"/>
</dbReference>
<dbReference type="AlphaFoldDB" id="A0A918WPX1"/>
<reference evidence="2" key="1">
    <citation type="journal article" date="2014" name="Int. J. Syst. Evol. Microbiol.">
        <title>Complete genome sequence of Corynebacterium casei LMG S-19264T (=DSM 44701T), isolated from a smear-ripened cheese.</title>
        <authorList>
            <consortium name="US DOE Joint Genome Institute (JGI-PGF)"/>
            <person name="Walter F."/>
            <person name="Albersmeier A."/>
            <person name="Kalinowski J."/>
            <person name="Ruckert C."/>
        </authorList>
    </citation>
    <scope>NUCLEOTIDE SEQUENCE</scope>
    <source>
        <strain evidence="2">KCTC 12988</strain>
    </source>
</reference>
<feature type="transmembrane region" description="Helical" evidence="1">
    <location>
        <begin position="975"/>
        <end position="992"/>
    </location>
</feature>
<feature type="transmembrane region" description="Helical" evidence="1">
    <location>
        <begin position="18"/>
        <end position="38"/>
    </location>
</feature>
<dbReference type="SUPFAM" id="SSF82693">
    <property type="entry name" value="Multidrug efflux transporter AcrB pore domain, PN1, PN2, PC1 and PC2 subdomains"/>
    <property type="match status" value="2"/>
</dbReference>
<dbReference type="Proteomes" id="UP000644507">
    <property type="component" value="Unassembled WGS sequence"/>
</dbReference>
<keyword evidence="1" id="KW-0812">Transmembrane</keyword>
<organism evidence="2 3">
    <name type="scientific">Roseibacillus persicicus</name>
    <dbReference type="NCBI Taxonomy" id="454148"/>
    <lineage>
        <taxon>Bacteria</taxon>
        <taxon>Pseudomonadati</taxon>
        <taxon>Verrucomicrobiota</taxon>
        <taxon>Verrucomicrobiia</taxon>
        <taxon>Verrucomicrobiales</taxon>
        <taxon>Verrucomicrobiaceae</taxon>
        <taxon>Roseibacillus</taxon>
    </lineage>
</organism>
<feature type="transmembrane region" description="Helical" evidence="1">
    <location>
        <begin position="435"/>
        <end position="454"/>
    </location>
</feature>
<feature type="transmembrane region" description="Helical" evidence="1">
    <location>
        <begin position="925"/>
        <end position="947"/>
    </location>
</feature>
<dbReference type="Gene3D" id="3.30.70.1430">
    <property type="entry name" value="Multidrug efflux transporter AcrB pore domain"/>
    <property type="match status" value="2"/>
</dbReference>